<evidence type="ECO:0000256" key="2">
    <source>
        <dbReference type="SAM" id="MobiDB-lite"/>
    </source>
</evidence>
<organism evidence="3 4">
    <name type="scientific">Ailuropoda melanoleuca</name>
    <name type="common">Giant panda</name>
    <dbReference type="NCBI Taxonomy" id="9646"/>
    <lineage>
        <taxon>Eukaryota</taxon>
        <taxon>Metazoa</taxon>
        <taxon>Chordata</taxon>
        <taxon>Craniata</taxon>
        <taxon>Vertebrata</taxon>
        <taxon>Euteleostomi</taxon>
        <taxon>Mammalia</taxon>
        <taxon>Eutheria</taxon>
        <taxon>Laurasiatheria</taxon>
        <taxon>Carnivora</taxon>
        <taxon>Caniformia</taxon>
        <taxon>Ursidae</taxon>
        <taxon>Ailuropoda</taxon>
    </lineage>
</organism>
<feature type="compositionally biased region" description="Polar residues" evidence="2">
    <location>
        <begin position="97"/>
        <end position="114"/>
    </location>
</feature>
<name>A0A7N5JTY3_AILME</name>
<protein>
    <submittedName>
        <fullName evidence="3">Family with sequence similarity 229 member A</fullName>
    </submittedName>
</protein>
<dbReference type="Ensembl" id="ENSAMET00000027594.1">
    <property type="protein sequence ID" value="ENSAMEP00000030329.1"/>
    <property type="gene ID" value="ENSAMEG00000028037.1"/>
</dbReference>
<gene>
    <name evidence="3" type="primary">FAM229A</name>
</gene>
<reference evidence="3" key="3">
    <citation type="submission" date="2025-09" db="UniProtKB">
        <authorList>
            <consortium name="Ensembl"/>
        </authorList>
    </citation>
    <scope>IDENTIFICATION</scope>
</reference>
<dbReference type="InParanoid" id="A0A7N5JTY3"/>
<evidence type="ECO:0000256" key="1">
    <source>
        <dbReference type="ARBA" id="ARBA00009958"/>
    </source>
</evidence>
<comment type="similarity">
    <text evidence="1">Belongs to the FAM229 family.</text>
</comment>
<dbReference type="Proteomes" id="UP000008912">
    <property type="component" value="Unassembled WGS sequence"/>
</dbReference>
<feature type="region of interest" description="Disordered" evidence="2">
    <location>
        <begin position="19"/>
        <end position="195"/>
    </location>
</feature>
<dbReference type="AlphaFoldDB" id="A0A7N5JTY3"/>
<dbReference type="PANTHER" id="PTHR35355:SF1">
    <property type="entry name" value="PROTEIN FAM229A"/>
    <property type="match status" value="1"/>
</dbReference>
<dbReference type="GeneTree" id="ENSGT00390000017996"/>
<accession>A0A7N5JTY3</accession>
<sequence length="227" mass="23784">RASFRGRRLAAACRRLLRPNRAAGGLHDPVPRRHGQSPPAPARGCAECRAARDGGGFSARGTGSVRSARRGPGHNAARPLDARAAARRRHLPGSAWTGASSRGQGSGSCFQPGTSLGLRQVSNGPGGGRGQGAARERPDRPSPRRAPWGLDMSAQEPPQGRRFPIEAGDSPGLAAAPESQDNPEPVATEHNPVRPLRRCPGCHCLTLLHVPIDVYLAMGGSPRARAT</sequence>
<proteinExistence type="inferred from homology"/>
<evidence type="ECO:0000313" key="3">
    <source>
        <dbReference type="Ensembl" id="ENSAMEP00000030329.1"/>
    </source>
</evidence>
<dbReference type="InterPro" id="IPR028025">
    <property type="entry name" value="FAM229"/>
</dbReference>
<keyword evidence="4" id="KW-1185">Reference proteome</keyword>
<reference evidence="3" key="2">
    <citation type="submission" date="2025-08" db="UniProtKB">
        <authorList>
            <consortium name="Ensembl"/>
        </authorList>
    </citation>
    <scope>IDENTIFICATION</scope>
</reference>
<dbReference type="PANTHER" id="PTHR35355">
    <property type="entry name" value="PROTEIN FAM229A"/>
    <property type="match status" value="1"/>
</dbReference>
<evidence type="ECO:0000313" key="4">
    <source>
        <dbReference type="Proteomes" id="UP000008912"/>
    </source>
</evidence>
<dbReference type="Pfam" id="PF14982">
    <property type="entry name" value="UPF0731"/>
    <property type="match status" value="1"/>
</dbReference>
<reference evidence="3 4" key="1">
    <citation type="journal article" date="2010" name="Nature">
        <title>The sequence and de novo assembly of the giant panda genome.</title>
        <authorList>
            <person name="Li R."/>
            <person name="Fan W."/>
            <person name="Tian G."/>
            <person name="Zhu H."/>
            <person name="He L."/>
            <person name="Cai J."/>
            <person name="Huang Q."/>
            <person name="Cai Q."/>
            <person name="Li B."/>
            <person name="Bai Y."/>
            <person name="Zhang Z."/>
            <person name="Zhang Y."/>
            <person name="Wang W."/>
            <person name="Li J."/>
            <person name="Wei F."/>
            <person name="Li H."/>
            <person name="Jian M."/>
            <person name="Li J."/>
            <person name="Zhang Z."/>
            <person name="Nielsen R."/>
            <person name="Li D."/>
            <person name="Gu W."/>
            <person name="Yang Z."/>
            <person name="Xuan Z."/>
            <person name="Ryder O.A."/>
            <person name="Leung F.C."/>
            <person name="Zhou Y."/>
            <person name="Cao J."/>
            <person name="Sun X."/>
            <person name="Fu Y."/>
            <person name="Fang X."/>
            <person name="Guo X."/>
            <person name="Wang B."/>
            <person name="Hou R."/>
            <person name="Shen F."/>
            <person name="Mu B."/>
            <person name="Ni P."/>
            <person name="Lin R."/>
            <person name="Qian W."/>
            <person name="Wang G."/>
            <person name="Yu C."/>
            <person name="Nie W."/>
            <person name="Wang J."/>
            <person name="Wu Z."/>
            <person name="Liang H."/>
            <person name="Min J."/>
            <person name="Wu Q."/>
            <person name="Cheng S."/>
            <person name="Ruan J."/>
            <person name="Wang M."/>
            <person name="Shi Z."/>
            <person name="Wen M."/>
            <person name="Liu B."/>
            <person name="Ren X."/>
            <person name="Zheng H."/>
            <person name="Dong D."/>
            <person name="Cook K."/>
            <person name="Shan G."/>
            <person name="Zhang H."/>
            <person name="Kosiol C."/>
            <person name="Xie X."/>
            <person name="Lu Z."/>
            <person name="Zheng H."/>
            <person name="Li Y."/>
            <person name="Steiner C.C."/>
            <person name="Lam T.T."/>
            <person name="Lin S."/>
            <person name="Zhang Q."/>
            <person name="Li G."/>
            <person name="Tian J."/>
            <person name="Gong T."/>
            <person name="Liu H."/>
            <person name="Zhang D."/>
            <person name="Fang L."/>
            <person name="Ye C."/>
            <person name="Zhang J."/>
            <person name="Hu W."/>
            <person name="Xu A."/>
            <person name="Ren Y."/>
            <person name="Zhang G."/>
            <person name="Bruford M.W."/>
            <person name="Li Q."/>
            <person name="Ma L."/>
            <person name="Guo Y."/>
            <person name="An N."/>
            <person name="Hu Y."/>
            <person name="Zheng Y."/>
            <person name="Shi Y."/>
            <person name="Li Z."/>
            <person name="Liu Q."/>
            <person name="Chen Y."/>
            <person name="Zhao J."/>
            <person name="Qu N."/>
            <person name="Zhao S."/>
            <person name="Tian F."/>
            <person name="Wang X."/>
            <person name="Wang H."/>
            <person name="Xu L."/>
            <person name="Liu X."/>
            <person name="Vinar T."/>
            <person name="Wang Y."/>
            <person name="Lam T.W."/>
            <person name="Yiu S.M."/>
            <person name="Liu S."/>
            <person name="Zhang H."/>
            <person name="Li D."/>
            <person name="Huang Y."/>
            <person name="Wang X."/>
            <person name="Yang G."/>
            <person name="Jiang Z."/>
            <person name="Wang J."/>
            <person name="Qin N."/>
            <person name="Li L."/>
            <person name="Li J."/>
            <person name="Bolund L."/>
            <person name="Kristiansen K."/>
            <person name="Wong G.K."/>
            <person name="Olson M."/>
            <person name="Zhang X."/>
            <person name="Li S."/>
            <person name="Yang H."/>
            <person name="Wang J."/>
            <person name="Wang J."/>
        </authorList>
    </citation>
    <scope>NUCLEOTIDE SEQUENCE [LARGE SCALE GENOMIC DNA]</scope>
</reference>